<protein>
    <submittedName>
        <fullName evidence="3">Helix-turn-helix transcriptional regulator</fullName>
    </submittedName>
</protein>
<comment type="caution">
    <text evidence="3">The sequence shown here is derived from an EMBL/GenBank/DDBJ whole genome shotgun (WGS) entry which is preliminary data.</text>
</comment>
<reference evidence="3 4" key="1">
    <citation type="submission" date="2019-07" db="EMBL/GenBank/DDBJ databases">
        <authorList>
            <person name="Kim J."/>
        </authorList>
    </citation>
    <scope>NUCLEOTIDE SEQUENCE [LARGE SCALE GENOMIC DNA]</scope>
    <source>
        <strain evidence="3 4">G13</strain>
    </source>
</reference>
<dbReference type="AlphaFoldDB" id="A0A559JQM4"/>
<evidence type="ECO:0000259" key="2">
    <source>
        <dbReference type="PROSITE" id="PS50943"/>
    </source>
</evidence>
<dbReference type="EMBL" id="VNJJ01000003">
    <property type="protein sequence ID" value="TVY02163.1"/>
    <property type="molecule type" value="Genomic_DNA"/>
</dbReference>
<dbReference type="InterPro" id="IPR001387">
    <property type="entry name" value="Cro/C1-type_HTH"/>
</dbReference>
<keyword evidence="1" id="KW-0238">DNA-binding</keyword>
<dbReference type="PROSITE" id="PS50943">
    <property type="entry name" value="HTH_CROC1"/>
    <property type="match status" value="1"/>
</dbReference>
<organism evidence="3 4">
    <name type="scientific">Cohnella terricola</name>
    <dbReference type="NCBI Taxonomy" id="1289167"/>
    <lineage>
        <taxon>Bacteria</taxon>
        <taxon>Bacillati</taxon>
        <taxon>Bacillota</taxon>
        <taxon>Bacilli</taxon>
        <taxon>Bacillales</taxon>
        <taxon>Paenibacillaceae</taxon>
        <taxon>Cohnella</taxon>
    </lineage>
</organism>
<dbReference type="Gene3D" id="1.10.260.40">
    <property type="entry name" value="lambda repressor-like DNA-binding domains"/>
    <property type="match status" value="1"/>
</dbReference>
<name>A0A559JQM4_9BACL</name>
<feature type="domain" description="HTH cro/C1-type" evidence="2">
    <location>
        <begin position="14"/>
        <end position="68"/>
    </location>
</feature>
<dbReference type="OrthoDB" id="2655991at2"/>
<gene>
    <name evidence="3" type="ORF">FPZ45_06895</name>
</gene>
<proteinExistence type="predicted"/>
<evidence type="ECO:0000313" key="4">
    <source>
        <dbReference type="Proteomes" id="UP000316330"/>
    </source>
</evidence>
<accession>A0A559JQM4</accession>
<dbReference type="Pfam" id="PF01381">
    <property type="entry name" value="HTH_3"/>
    <property type="match status" value="1"/>
</dbReference>
<dbReference type="PANTHER" id="PTHR46558">
    <property type="entry name" value="TRACRIPTIONAL REGULATORY PROTEIN-RELATED-RELATED"/>
    <property type="match status" value="1"/>
</dbReference>
<dbReference type="Proteomes" id="UP000316330">
    <property type="component" value="Unassembled WGS sequence"/>
</dbReference>
<keyword evidence="4" id="KW-1185">Reference proteome</keyword>
<dbReference type="RefSeq" id="WP_144699781.1">
    <property type="nucleotide sequence ID" value="NZ_VNJJ01000003.1"/>
</dbReference>
<dbReference type="InterPro" id="IPR010982">
    <property type="entry name" value="Lambda_DNA-bd_dom_sf"/>
</dbReference>
<dbReference type="SMART" id="SM00530">
    <property type="entry name" value="HTH_XRE"/>
    <property type="match status" value="1"/>
</dbReference>
<dbReference type="PANTHER" id="PTHR46558:SF11">
    <property type="entry name" value="HTH-TYPE TRANSCRIPTIONAL REGULATOR XRE"/>
    <property type="match status" value="1"/>
</dbReference>
<evidence type="ECO:0000313" key="3">
    <source>
        <dbReference type="EMBL" id="TVY02163.1"/>
    </source>
</evidence>
<dbReference type="SUPFAM" id="SSF47413">
    <property type="entry name" value="lambda repressor-like DNA-binding domains"/>
    <property type="match status" value="1"/>
</dbReference>
<evidence type="ECO:0000256" key="1">
    <source>
        <dbReference type="ARBA" id="ARBA00023125"/>
    </source>
</evidence>
<dbReference type="CDD" id="cd00093">
    <property type="entry name" value="HTH_XRE"/>
    <property type="match status" value="1"/>
</dbReference>
<sequence length="83" mass="9327">MNNEDLYVQIGISIRSARKANKITQEQLGDLLSISRASLSNIERGRHRIQIHVLYEIAENMDMSITDFLAAQSQGQGAKKIIN</sequence>
<dbReference type="GO" id="GO:0003677">
    <property type="term" value="F:DNA binding"/>
    <property type="evidence" value="ECO:0007669"/>
    <property type="project" value="UniProtKB-KW"/>
</dbReference>